<dbReference type="GO" id="GO:0004553">
    <property type="term" value="F:hydrolase activity, hydrolyzing O-glycosyl compounds"/>
    <property type="evidence" value="ECO:0007669"/>
    <property type="project" value="InterPro"/>
</dbReference>
<keyword evidence="3" id="KW-0378">Hydrolase</keyword>
<evidence type="ECO:0000259" key="2">
    <source>
        <dbReference type="Pfam" id="PF14587"/>
    </source>
</evidence>
<feature type="chain" id="PRO_5021231632" evidence="1">
    <location>
        <begin position="23"/>
        <end position="489"/>
    </location>
</feature>
<dbReference type="SUPFAM" id="SSF51445">
    <property type="entry name" value="(Trans)glycosidases"/>
    <property type="match status" value="1"/>
</dbReference>
<dbReference type="OrthoDB" id="2012278at2759"/>
<dbReference type="Gene3D" id="3.20.20.80">
    <property type="entry name" value="Glycosidases"/>
    <property type="match status" value="1"/>
</dbReference>
<accession>A0A4Y7QG69</accession>
<dbReference type="PANTHER" id="PTHR42767">
    <property type="entry name" value="ENDO-BETA-1,6-GALACTANASE"/>
    <property type="match status" value="1"/>
</dbReference>
<evidence type="ECO:0000256" key="1">
    <source>
        <dbReference type="SAM" id="SignalP"/>
    </source>
</evidence>
<feature type="domain" description="Endo-beta-1,6-galactanase-like" evidence="2">
    <location>
        <begin position="28"/>
        <end position="237"/>
    </location>
</feature>
<feature type="signal peptide" evidence="1">
    <location>
        <begin position="1"/>
        <end position="22"/>
    </location>
</feature>
<evidence type="ECO:0000313" key="4">
    <source>
        <dbReference type="Proteomes" id="UP000294933"/>
    </source>
</evidence>
<keyword evidence="1" id="KW-0732">Signal</keyword>
<proteinExistence type="predicted"/>
<dbReference type="Proteomes" id="UP000294933">
    <property type="component" value="Unassembled WGS sequence"/>
</dbReference>
<keyword evidence="4" id="KW-1185">Reference proteome</keyword>
<name>A0A4Y7QG69_9AGAM</name>
<evidence type="ECO:0000313" key="3">
    <source>
        <dbReference type="EMBL" id="TDL26637.1"/>
    </source>
</evidence>
<reference evidence="3 4" key="1">
    <citation type="submission" date="2018-06" db="EMBL/GenBank/DDBJ databases">
        <title>A transcriptomic atlas of mushroom development highlights an independent origin of complex multicellularity.</title>
        <authorList>
            <consortium name="DOE Joint Genome Institute"/>
            <person name="Krizsan K."/>
            <person name="Almasi E."/>
            <person name="Merenyi Z."/>
            <person name="Sahu N."/>
            <person name="Viragh M."/>
            <person name="Koszo T."/>
            <person name="Mondo S."/>
            <person name="Kiss B."/>
            <person name="Balint B."/>
            <person name="Kues U."/>
            <person name="Barry K."/>
            <person name="Hegedus J.C."/>
            <person name="Henrissat B."/>
            <person name="Johnson J."/>
            <person name="Lipzen A."/>
            <person name="Ohm R."/>
            <person name="Nagy I."/>
            <person name="Pangilinan J."/>
            <person name="Yan J."/>
            <person name="Xiong Y."/>
            <person name="Grigoriev I.V."/>
            <person name="Hibbett D.S."/>
            <person name="Nagy L.G."/>
        </authorList>
    </citation>
    <scope>NUCLEOTIDE SEQUENCE [LARGE SCALE GENOMIC DNA]</scope>
    <source>
        <strain evidence="3 4">SZMC22713</strain>
    </source>
</reference>
<dbReference type="PANTHER" id="PTHR42767:SF1">
    <property type="entry name" value="ENDO-BETA-1,6-GALACTANASE-LIKE DOMAIN-CONTAINING PROTEIN"/>
    <property type="match status" value="1"/>
</dbReference>
<sequence length="489" mass="52840">MTLLSWRLAFLLATAAVPLINGRVTVSTQPAQTMNGIGASGAWWPNNLGQYPESVRSHVADLLFSQNHLGLSSYRYNLGGGGVWVGTPSRATETFFVSPGVYNWSADAGGVYFLRKAAQFRVPQLTLFVNSAPPAFTTNNRSCAGGIVDALIPDYAKYIADVVTHFKDEGVIFTHISPMNEPDSSFGTNDTPCGQEGMMVTPSQRPAVINALRSALDNAKLHTVQIISDETSSAQQLLSEMPTWLPAAAPSLGAFCHHQYSFPSDSLVEQIPAMVNELAPGKETWFSEICCFKAINSSLQHTDPAAPQTFGAGYQPGMVGALKLGNMLRQSFAVIGDVHFDWWTALSDGIGCDPVANVTCIMADNENGYNDGLMYYDNRFASNGNFAVYLTKRFHLVRHFTHFVRIGAKRLPVDDLPNNVQGLASKDSKGGSLILMNMSPNTIPVDLSGVTSLGMFHSAVQTTASADWETIRKAVDAVPGLSITTVLFQ</sequence>
<dbReference type="InterPro" id="IPR039743">
    <property type="entry name" value="6GAL/EXGAL"/>
</dbReference>
<protein>
    <submittedName>
        <fullName evidence="3">Glycoside hydrolase</fullName>
    </submittedName>
</protein>
<dbReference type="AlphaFoldDB" id="A0A4Y7QG69"/>
<gene>
    <name evidence="3" type="ORF">BD410DRAFT_783729</name>
</gene>
<dbReference type="Pfam" id="PF14587">
    <property type="entry name" value="Glyco_hydr_30_2"/>
    <property type="match status" value="1"/>
</dbReference>
<dbReference type="VEuPathDB" id="FungiDB:BD410DRAFT_783729"/>
<dbReference type="EMBL" id="ML170161">
    <property type="protein sequence ID" value="TDL26637.1"/>
    <property type="molecule type" value="Genomic_DNA"/>
</dbReference>
<organism evidence="3 4">
    <name type="scientific">Rickenella mellea</name>
    <dbReference type="NCBI Taxonomy" id="50990"/>
    <lineage>
        <taxon>Eukaryota</taxon>
        <taxon>Fungi</taxon>
        <taxon>Dikarya</taxon>
        <taxon>Basidiomycota</taxon>
        <taxon>Agaricomycotina</taxon>
        <taxon>Agaricomycetes</taxon>
        <taxon>Hymenochaetales</taxon>
        <taxon>Rickenellaceae</taxon>
        <taxon>Rickenella</taxon>
    </lineage>
</organism>
<dbReference type="InterPro" id="IPR017853">
    <property type="entry name" value="GH"/>
</dbReference>
<dbReference type="InterPro" id="IPR039514">
    <property type="entry name" value="6GAL-like"/>
</dbReference>